<keyword evidence="9" id="KW-1185">Reference proteome</keyword>
<keyword evidence="2 7" id="KW-0812">Transmembrane</keyword>
<evidence type="ECO:0008006" key="10">
    <source>
        <dbReference type="Google" id="ProtNLM"/>
    </source>
</evidence>
<dbReference type="GO" id="GO:0005789">
    <property type="term" value="C:endoplasmic reticulum membrane"/>
    <property type="evidence" value="ECO:0007669"/>
    <property type="project" value="TreeGrafter"/>
</dbReference>
<keyword evidence="3" id="KW-0712">Selenocysteine</keyword>
<evidence type="ECO:0000256" key="3">
    <source>
        <dbReference type="ARBA" id="ARBA00022933"/>
    </source>
</evidence>
<evidence type="ECO:0000313" key="9">
    <source>
        <dbReference type="Proteomes" id="UP000614601"/>
    </source>
</evidence>
<evidence type="ECO:0000313" key="8">
    <source>
        <dbReference type="EMBL" id="CAD5218093.1"/>
    </source>
</evidence>
<comment type="caution">
    <text evidence="8">The sequence shown here is derived from an EMBL/GenBank/DDBJ whole genome shotgun (WGS) entry which is preliminary data.</text>
</comment>
<dbReference type="GO" id="GO:0005794">
    <property type="term" value="C:Golgi apparatus"/>
    <property type="evidence" value="ECO:0007669"/>
    <property type="project" value="TreeGrafter"/>
</dbReference>
<feature type="region of interest" description="Disordered" evidence="6">
    <location>
        <begin position="46"/>
        <end position="106"/>
    </location>
</feature>
<keyword evidence="5 7" id="KW-0472">Membrane</keyword>
<feature type="compositionally biased region" description="Polar residues" evidence="6">
    <location>
        <begin position="88"/>
        <end position="97"/>
    </location>
</feature>
<dbReference type="GO" id="GO:0006816">
    <property type="term" value="P:calcium ion transport"/>
    <property type="evidence" value="ECO:0007669"/>
    <property type="project" value="TreeGrafter"/>
</dbReference>
<dbReference type="AlphaFoldDB" id="A0A811KQP3"/>
<dbReference type="Pfam" id="PF10961">
    <property type="entry name" value="SelK_SelG"/>
    <property type="match status" value="1"/>
</dbReference>
<dbReference type="Proteomes" id="UP000783686">
    <property type="component" value="Unassembled WGS sequence"/>
</dbReference>
<dbReference type="OrthoDB" id="167295at2759"/>
<evidence type="ECO:0000256" key="7">
    <source>
        <dbReference type="SAM" id="Phobius"/>
    </source>
</evidence>
<evidence type="ECO:0000256" key="6">
    <source>
        <dbReference type="SAM" id="MobiDB-lite"/>
    </source>
</evidence>
<evidence type="ECO:0000256" key="5">
    <source>
        <dbReference type="ARBA" id="ARBA00023136"/>
    </source>
</evidence>
<gene>
    <name evidence="8" type="ORF">BOKJ2_LOCUS7303</name>
</gene>
<evidence type="ECO:0000256" key="2">
    <source>
        <dbReference type="ARBA" id="ARBA00022692"/>
    </source>
</evidence>
<dbReference type="PANTHER" id="PTHR16875:SF0">
    <property type="entry name" value="SELENOPROTEIN K"/>
    <property type="match status" value="1"/>
</dbReference>
<dbReference type="EMBL" id="CAJFCW020000004">
    <property type="protein sequence ID" value="CAG9109233.1"/>
    <property type="molecule type" value="Genomic_DNA"/>
</dbReference>
<dbReference type="InterPro" id="IPR024491">
    <property type="entry name" value="Se_SelK/SelG"/>
</dbReference>
<keyword evidence="4 7" id="KW-1133">Transmembrane helix</keyword>
<dbReference type="GO" id="GO:0032469">
    <property type="term" value="P:endoplasmic reticulum calcium ion homeostasis"/>
    <property type="evidence" value="ECO:0007669"/>
    <property type="project" value="TreeGrafter"/>
</dbReference>
<feature type="compositionally biased region" description="Gly residues" evidence="6">
    <location>
        <begin position="63"/>
        <end position="83"/>
    </location>
</feature>
<dbReference type="PANTHER" id="PTHR16875">
    <property type="entry name" value="SELENOPROTEIN K"/>
    <property type="match status" value="1"/>
</dbReference>
<organism evidence="8 9">
    <name type="scientific">Bursaphelenchus okinawaensis</name>
    <dbReference type="NCBI Taxonomy" id="465554"/>
    <lineage>
        <taxon>Eukaryota</taxon>
        <taxon>Metazoa</taxon>
        <taxon>Ecdysozoa</taxon>
        <taxon>Nematoda</taxon>
        <taxon>Chromadorea</taxon>
        <taxon>Rhabditida</taxon>
        <taxon>Tylenchina</taxon>
        <taxon>Tylenchomorpha</taxon>
        <taxon>Aphelenchoidea</taxon>
        <taxon>Aphelenchoididae</taxon>
        <taxon>Bursaphelenchus</taxon>
    </lineage>
</organism>
<reference evidence="8" key="1">
    <citation type="submission" date="2020-09" db="EMBL/GenBank/DDBJ databases">
        <authorList>
            <person name="Kikuchi T."/>
        </authorList>
    </citation>
    <scope>NUCLEOTIDE SEQUENCE</scope>
    <source>
        <strain evidence="8">SH1</strain>
    </source>
</reference>
<protein>
    <recommendedName>
        <fullName evidence="10">Selenoprotein K</fullName>
    </recommendedName>
</protein>
<accession>A0A811KQP3</accession>
<name>A0A811KQP3_9BILA</name>
<evidence type="ECO:0000256" key="4">
    <source>
        <dbReference type="ARBA" id="ARBA00022989"/>
    </source>
</evidence>
<proteinExistence type="predicted"/>
<dbReference type="Proteomes" id="UP000614601">
    <property type="component" value="Unassembled WGS sequence"/>
</dbReference>
<evidence type="ECO:0000256" key="1">
    <source>
        <dbReference type="ARBA" id="ARBA00004167"/>
    </source>
</evidence>
<sequence>MPYVNSEGEVVNNEPALKSVYKFFFELYIGVMLFFRTLFGPLLGTTVSDPDEQDRFRSSMGRRNGGGGGGGGWPGRPGGGGRRPIGRLNNTTTNIPSCASGGCCGG</sequence>
<feature type="transmembrane region" description="Helical" evidence="7">
    <location>
        <begin position="20"/>
        <end position="39"/>
    </location>
</feature>
<dbReference type="EMBL" id="CAJFDH010000004">
    <property type="protein sequence ID" value="CAD5218093.1"/>
    <property type="molecule type" value="Genomic_DNA"/>
</dbReference>
<comment type="subcellular location">
    <subcellularLocation>
        <location evidence="1">Membrane</location>
        <topology evidence="1">Single-pass membrane protein</topology>
    </subcellularLocation>
</comment>